<dbReference type="AlphaFoldDB" id="F4KXY5"/>
<dbReference type="InterPro" id="IPR052935">
    <property type="entry name" value="Mg2+_PAP"/>
</dbReference>
<dbReference type="GO" id="GO:0008195">
    <property type="term" value="F:phosphatidate phosphatase activity"/>
    <property type="evidence" value="ECO:0007669"/>
    <property type="project" value="InterPro"/>
</dbReference>
<dbReference type="InterPro" id="IPR036412">
    <property type="entry name" value="HAD-like_sf"/>
</dbReference>
<dbReference type="STRING" id="760192.Halhy_4811"/>
<feature type="domain" description="Phosphatidate phosphatase APP1 catalytic" evidence="1">
    <location>
        <begin position="163"/>
        <end position="319"/>
    </location>
</feature>
<evidence type="ECO:0000259" key="1">
    <source>
        <dbReference type="Pfam" id="PF09949"/>
    </source>
</evidence>
<proteinExistence type="predicted"/>
<accession>F4KXY5</accession>
<dbReference type="EMBL" id="CP002691">
    <property type="protein sequence ID" value="AEE52644.1"/>
    <property type="molecule type" value="Genomic_DNA"/>
</dbReference>
<dbReference type="eggNOG" id="COG4850">
    <property type="taxonomic scope" value="Bacteria"/>
</dbReference>
<evidence type="ECO:0000313" key="2">
    <source>
        <dbReference type="EMBL" id="AEE52644.1"/>
    </source>
</evidence>
<dbReference type="KEGG" id="hhy:Halhy_4811"/>
<reference key="2">
    <citation type="submission" date="2011-04" db="EMBL/GenBank/DDBJ databases">
        <title>Complete sequence of chromosome of Haliscomenobacter hydrossis DSM 1100.</title>
        <authorList>
            <consortium name="US DOE Joint Genome Institute (JGI-PGF)"/>
            <person name="Lucas S."/>
            <person name="Han J."/>
            <person name="Lapidus A."/>
            <person name="Bruce D."/>
            <person name="Goodwin L."/>
            <person name="Pitluck S."/>
            <person name="Peters L."/>
            <person name="Kyrpides N."/>
            <person name="Mavromatis K."/>
            <person name="Ivanova N."/>
            <person name="Ovchinnikova G."/>
            <person name="Pagani I."/>
            <person name="Daligault H."/>
            <person name="Detter J.C."/>
            <person name="Han C."/>
            <person name="Land M."/>
            <person name="Hauser L."/>
            <person name="Markowitz V."/>
            <person name="Cheng J.-F."/>
            <person name="Hugenholtz P."/>
            <person name="Woyke T."/>
            <person name="Wu D."/>
            <person name="Verbarg S."/>
            <person name="Frueling A."/>
            <person name="Brambilla E."/>
            <person name="Klenk H.-P."/>
            <person name="Eisen J.A."/>
        </authorList>
    </citation>
    <scope>NUCLEOTIDE SEQUENCE</scope>
    <source>
        <strain>DSM 1100</strain>
    </source>
</reference>
<name>F4KXY5_HALH1</name>
<dbReference type="InterPro" id="IPR019236">
    <property type="entry name" value="APP1_cat"/>
</dbReference>
<dbReference type="HOGENOM" id="CLU_038931_1_0_10"/>
<dbReference type="RefSeq" id="WP_013767182.1">
    <property type="nucleotide sequence ID" value="NC_015510.1"/>
</dbReference>
<gene>
    <name evidence="2" type="ordered locus">Halhy_4811</name>
</gene>
<protein>
    <recommendedName>
        <fullName evidence="1">Phosphatidate phosphatase APP1 catalytic domain-containing protein</fullName>
    </recommendedName>
</protein>
<dbReference type="PANTHER" id="PTHR28208:SF3">
    <property type="entry name" value="PHOSPHATIDATE PHOSPHATASE APP1"/>
    <property type="match status" value="1"/>
</dbReference>
<evidence type="ECO:0000313" key="3">
    <source>
        <dbReference type="Proteomes" id="UP000008461"/>
    </source>
</evidence>
<organism evidence="2 3">
    <name type="scientific">Haliscomenobacter hydrossis (strain ATCC 27775 / DSM 1100 / LMG 10767 / O)</name>
    <dbReference type="NCBI Taxonomy" id="760192"/>
    <lineage>
        <taxon>Bacteria</taxon>
        <taxon>Pseudomonadati</taxon>
        <taxon>Bacteroidota</taxon>
        <taxon>Saprospiria</taxon>
        <taxon>Saprospirales</taxon>
        <taxon>Haliscomenobacteraceae</taxon>
        <taxon>Haliscomenobacter</taxon>
    </lineage>
</organism>
<dbReference type="PANTHER" id="PTHR28208">
    <property type="entry name" value="PHOSPHATIDATE PHOSPHATASE APP1"/>
    <property type="match status" value="1"/>
</dbReference>
<dbReference type="Proteomes" id="UP000008461">
    <property type="component" value="Chromosome"/>
</dbReference>
<dbReference type="OrthoDB" id="9789875at2"/>
<dbReference type="SUPFAM" id="SSF56784">
    <property type="entry name" value="HAD-like"/>
    <property type="match status" value="1"/>
</dbReference>
<sequence length="384" mass="45148">MPSLKTIVINILRRLDHFIDDLRFALVKVSGIGQNLPIKIATYRGFGRRDFLFLQGRVLVKKRLRNSPMNTVLQNLINSYRRFESDEIPNAVLRVDVENHQFELITDREGYFTLSTPLYPPLVLTSDEPWQKVNITLLKTPWTEELEIATSTTVMFPPEESRIGIISDLDDTIIETGVASLFKWRAFYNTLFKSIHRRKIFDEVPAFFRALRRGNDDQGFLPLFYLSNSPRNIYDLVTGYLKLHSMPKAPILLRDIGFPYKIHSQKDQGHKTESIIRILNMYPEKRFILIGDNAEKDPYIYHEIDQSYPGRIAAIFIRDVQKSRPLRRLEKFVAQEATHKIQMFTSYRQLAKMCSEEHFLDWDYFQELCQSQHKWKLSLPVFPK</sequence>
<reference evidence="2 3" key="1">
    <citation type="journal article" date="2011" name="Stand. Genomic Sci.">
        <title>Complete genome sequence of Haliscomenobacter hydrossis type strain (O).</title>
        <authorList>
            <consortium name="US DOE Joint Genome Institute (JGI-PGF)"/>
            <person name="Daligault H."/>
            <person name="Lapidus A."/>
            <person name="Zeytun A."/>
            <person name="Nolan M."/>
            <person name="Lucas S."/>
            <person name="Del Rio T.G."/>
            <person name="Tice H."/>
            <person name="Cheng J.F."/>
            <person name="Tapia R."/>
            <person name="Han C."/>
            <person name="Goodwin L."/>
            <person name="Pitluck S."/>
            <person name="Liolios K."/>
            <person name="Pagani I."/>
            <person name="Ivanova N."/>
            <person name="Huntemann M."/>
            <person name="Mavromatis K."/>
            <person name="Mikhailova N."/>
            <person name="Pati A."/>
            <person name="Chen A."/>
            <person name="Palaniappan K."/>
            <person name="Land M."/>
            <person name="Hauser L."/>
            <person name="Brambilla E.M."/>
            <person name="Rohde M."/>
            <person name="Verbarg S."/>
            <person name="Goker M."/>
            <person name="Bristow J."/>
            <person name="Eisen J.A."/>
            <person name="Markowitz V."/>
            <person name="Hugenholtz P."/>
            <person name="Kyrpides N.C."/>
            <person name="Klenk H.P."/>
            <person name="Woyke T."/>
        </authorList>
    </citation>
    <scope>NUCLEOTIDE SEQUENCE [LARGE SCALE GENOMIC DNA]</scope>
    <source>
        <strain evidence="3">ATCC 27775 / DSM 1100 / LMG 10767 / O</strain>
    </source>
</reference>
<dbReference type="Pfam" id="PF09949">
    <property type="entry name" value="APP1_cat"/>
    <property type="match status" value="1"/>
</dbReference>
<keyword evidence="3" id="KW-1185">Reference proteome</keyword>